<protein>
    <recommendedName>
        <fullName evidence="4">DUF2953 domain-containing protein</fullName>
    </recommendedName>
</protein>
<accession>A0ABS4F0R6</accession>
<evidence type="ECO:0008006" key="4">
    <source>
        <dbReference type="Google" id="ProtNLM"/>
    </source>
</evidence>
<feature type="transmembrane region" description="Helical" evidence="1">
    <location>
        <begin position="157"/>
        <end position="178"/>
    </location>
</feature>
<dbReference type="Proteomes" id="UP000783390">
    <property type="component" value="Unassembled WGS sequence"/>
</dbReference>
<sequence length="195" mass="22937">MNLFLLLIIVIIIFLVPIPIKISIFYSDKDYYIKLYKYKIISKLNGEKKHKVLNKLKNIINDIDKKSLNETLKNYYLSKDLFKILIRNLNKSKFKPTIKLNGFLNYSLGDSYNTAIFYGVIASISPFIYKILIVFFNVKKSKFSLNPIFKDTKILTFNYKSIIFISLGQIIYILMLFIKSILKAKEVSLLREIYD</sequence>
<keyword evidence="1" id="KW-0812">Transmembrane</keyword>
<feature type="transmembrane region" description="Helical" evidence="1">
    <location>
        <begin position="6"/>
        <end position="27"/>
    </location>
</feature>
<evidence type="ECO:0000256" key="1">
    <source>
        <dbReference type="SAM" id="Phobius"/>
    </source>
</evidence>
<keyword evidence="3" id="KW-1185">Reference proteome</keyword>
<dbReference type="RefSeq" id="WP_209796719.1">
    <property type="nucleotide sequence ID" value="NZ_JAGGJZ010000003.1"/>
</dbReference>
<evidence type="ECO:0000313" key="3">
    <source>
        <dbReference type="Proteomes" id="UP000783390"/>
    </source>
</evidence>
<reference evidence="2 3" key="1">
    <citation type="submission" date="2021-03" db="EMBL/GenBank/DDBJ databases">
        <title>Genomic Encyclopedia of Type Strains, Phase IV (KMG-IV): sequencing the most valuable type-strain genomes for metagenomic binning, comparative biology and taxonomic classification.</title>
        <authorList>
            <person name="Goeker M."/>
        </authorList>
    </citation>
    <scope>NUCLEOTIDE SEQUENCE [LARGE SCALE GENOMIC DNA]</scope>
    <source>
        <strain evidence="2 3">DSM 3984</strain>
    </source>
</reference>
<feature type="transmembrane region" description="Helical" evidence="1">
    <location>
        <begin position="115"/>
        <end position="137"/>
    </location>
</feature>
<dbReference type="InterPro" id="IPR021338">
    <property type="entry name" value="DUF2953"/>
</dbReference>
<comment type="caution">
    <text evidence="2">The sequence shown here is derived from an EMBL/GenBank/DDBJ whole genome shotgun (WGS) entry which is preliminary data.</text>
</comment>
<name>A0ABS4F0R6_9CLOT</name>
<dbReference type="EMBL" id="JAGGJZ010000003">
    <property type="protein sequence ID" value="MBP1889825.1"/>
    <property type="molecule type" value="Genomic_DNA"/>
</dbReference>
<evidence type="ECO:0000313" key="2">
    <source>
        <dbReference type="EMBL" id="MBP1889825.1"/>
    </source>
</evidence>
<dbReference type="Pfam" id="PF11167">
    <property type="entry name" value="DUF2953"/>
    <property type="match status" value="1"/>
</dbReference>
<keyword evidence="1" id="KW-1133">Transmembrane helix</keyword>
<organism evidence="2 3">
    <name type="scientific">Clostridium moniliforme</name>
    <dbReference type="NCBI Taxonomy" id="39489"/>
    <lineage>
        <taxon>Bacteria</taxon>
        <taxon>Bacillati</taxon>
        <taxon>Bacillota</taxon>
        <taxon>Clostridia</taxon>
        <taxon>Eubacteriales</taxon>
        <taxon>Clostridiaceae</taxon>
        <taxon>Clostridium</taxon>
    </lineage>
</organism>
<gene>
    <name evidence="2" type="ORF">J2Z53_001408</name>
</gene>
<keyword evidence="1" id="KW-0472">Membrane</keyword>
<proteinExistence type="predicted"/>